<evidence type="ECO:0000313" key="1">
    <source>
        <dbReference type="EMBL" id="KAG1897295.1"/>
    </source>
</evidence>
<name>A0AAD4E059_9AGAM</name>
<comment type="caution">
    <text evidence="1">The sequence shown here is derived from an EMBL/GenBank/DDBJ whole genome shotgun (WGS) entry which is preliminary data.</text>
</comment>
<protein>
    <submittedName>
        <fullName evidence="1">Uncharacterized protein</fullName>
    </submittedName>
</protein>
<proteinExistence type="predicted"/>
<gene>
    <name evidence="1" type="ORF">F5891DRAFT_1191990</name>
</gene>
<dbReference type="EMBL" id="JABBWK010000047">
    <property type="protein sequence ID" value="KAG1897295.1"/>
    <property type="molecule type" value="Genomic_DNA"/>
</dbReference>
<accession>A0AAD4E059</accession>
<dbReference type="GeneID" id="64661837"/>
<dbReference type="AlphaFoldDB" id="A0AAD4E059"/>
<evidence type="ECO:0000313" key="2">
    <source>
        <dbReference type="Proteomes" id="UP001195769"/>
    </source>
</evidence>
<dbReference type="RefSeq" id="XP_041222871.1">
    <property type="nucleotide sequence ID" value="XM_041367539.1"/>
</dbReference>
<dbReference type="Proteomes" id="UP001195769">
    <property type="component" value="Unassembled WGS sequence"/>
</dbReference>
<keyword evidence="2" id="KW-1185">Reference proteome</keyword>
<organism evidence="1 2">
    <name type="scientific">Suillus fuscotomentosus</name>
    <dbReference type="NCBI Taxonomy" id="1912939"/>
    <lineage>
        <taxon>Eukaryota</taxon>
        <taxon>Fungi</taxon>
        <taxon>Dikarya</taxon>
        <taxon>Basidiomycota</taxon>
        <taxon>Agaricomycotina</taxon>
        <taxon>Agaricomycetes</taxon>
        <taxon>Agaricomycetidae</taxon>
        <taxon>Boletales</taxon>
        <taxon>Suillineae</taxon>
        <taxon>Suillaceae</taxon>
        <taxon>Suillus</taxon>
    </lineage>
</organism>
<sequence length="457" mass="49980">MTFKKVRFLTPEEPYLGDIASTCSTYSSDASEDGPVALGRASDKGLIDWLVSYVPLELWTPPALSRKPRMKGVVGLENYLKFKSKNGFFLTDHEKLNDLFAQRDQVYDLCFNGHFDEIGSMLADMYAMECQQTSGNVARTPQVTLPGGECSTYAETAPGTRYGDSYDCGWDDPSSAESAEDPYDCGWDRHTDDQGIPQSCGSAEDAYDCGWDHLMDDQAILQSSESAEDAYDCGWDHPMDDQAILQSGEPAADAYDCGWDHPMDDQAILQSGEPAADPYDCGWDNHMNATEASSNVTEEYVGIVASEDGGSAGDDPYDCGWAAPEVSRQTATGSNTVNAFASSGEQAEHWPRLLEDNETNVFEHAEHSMRSAIRILHDIRPNNIHHNANGIATTAEHVLDPMLIPTSFGTQGSIGAHTEARNRVAELGEDIAAVHHLLNVHCRIMTQLDVLIANCAK</sequence>
<reference evidence="1" key="1">
    <citation type="journal article" date="2020" name="New Phytol.">
        <title>Comparative genomics reveals dynamic genome evolution in host specialist ectomycorrhizal fungi.</title>
        <authorList>
            <person name="Lofgren L.A."/>
            <person name="Nguyen N.H."/>
            <person name="Vilgalys R."/>
            <person name="Ruytinx J."/>
            <person name="Liao H.L."/>
            <person name="Branco S."/>
            <person name="Kuo A."/>
            <person name="LaButti K."/>
            <person name="Lipzen A."/>
            <person name="Andreopoulos W."/>
            <person name="Pangilinan J."/>
            <person name="Riley R."/>
            <person name="Hundley H."/>
            <person name="Na H."/>
            <person name="Barry K."/>
            <person name="Grigoriev I.V."/>
            <person name="Stajich J.E."/>
            <person name="Kennedy P.G."/>
        </authorList>
    </citation>
    <scope>NUCLEOTIDE SEQUENCE</scope>
    <source>
        <strain evidence="1">FC203</strain>
    </source>
</reference>